<keyword evidence="2" id="KW-0479">Metal-binding</keyword>
<comment type="caution">
    <text evidence="6">The sequence shown here is derived from an EMBL/GenBank/DDBJ whole genome shotgun (WGS) entry which is preliminary data.</text>
</comment>
<dbReference type="EMBL" id="CAMXCT010004963">
    <property type="protein sequence ID" value="CAI4010892.1"/>
    <property type="molecule type" value="Genomic_DNA"/>
</dbReference>
<evidence type="ECO:0000256" key="3">
    <source>
        <dbReference type="ARBA" id="ARBA00022777"/>
    </source>
</evidence>
<reference evidence="7" key="2">
    <citation type="submission" date="2024-04" db="EMBL/GenBank/DDBJ databases">
        <authorList>
            <person name="Chen Y."/>
            <person name="Shah S."/>
            <person name="Dougan E. K."/>
            <person name="Thang M."/>
            <person name="Chan C."/>
        </authorList>
    </citation>
    <scope>NUCLEOTIDE SEQUENCE [LARGE SCALE GENOMIC DNA]</scope>
</reference>
<dbReference type="InterPro" id="IPR035966">
    <property type="entry name" value="PKF_sf"/>
</dbReference>
<dbReference type="AlphaFoldDB" id="A0A9P1DK58"/>
<evidence type="ECO:0000256" key="2">
    <source>
        <dbReference type="ARBA" id="ARBA00022723"/>
    </source>
</evidence>
<evidence type="ECO:0000259" key="5">
    <source>
        <dbReference type="Pfam" id="PF00365"/>
    </source>
</evidence>
<accession>A0A9P1DK58</accession>
<name>A0A9P1DK58_9DINO</name>
<dbReference type="InterPro" id="IPR050929">
    <property type="entry name" value="PFKA"/>
</dbReference>
<evidence type="ECO:0000313" key="8">
    <source>
        <dbReference type="Proteomes" id="UP001152797"/>
    </source>
</evidence>
<evidence type="ECO:0000256" key="1">
    <source>
        <dbReference type="ARBA" id="ARBA00022679"/>
    </source>
</evidence>
<keyword evidence="4" id="KW-0460">Magnesium</keyword>
<organism evidence="6">
    <name type="scientific">Cladocopium goreaui</name>
    <dbReference type="NCBI Taxonomy" id="2562237"/>
    <lineage>
        <taxon>Eukaryota</taxon>
        <taxon>Sar</taxon>
        <taxon>Alveolata</taxon>
        <taxon>Dinophyceae</taxon>
        <taxon>Suessiales</taxon>
        <taxon>Symbiodiniaceae</taxon>
        <taxon>Cladocopium</taxon>
    </lineage>
</organism>
<gene>
    <name evidence="6" type="ORF">C1SCF055_LOCUS36113</name>
</gene>
<keyword evidence="8" id="KW-1185">Reference proteome</keyword>
<keyword evidence="1" id="KW-0808">Transferase</keyword>
<proteinExistence type="predicted"/>
<reference evidence="6" key="1">
    <citation type="submission" date="2022-10" db="EMBL/GenBank/DDBJ databases">
        <authorList>
            <person name="Chen Y."/>
            <person name="Dougan E. K."/>
            <person name="Chan C."/>
            <person name="Rhodes N."/>
            <person name="Thang M."/>
        </authorList>
    </citation>
    <scope>NUCLEOTIDE SEQUENCE</scope>
</reference>
<feature type="non-terminal residue" evidence="6">
    <location>
        <position position="56"/>
    </location>
</feature>
<dbReference type="EMBL" id="CAMXCT030004963">
    <property type="protein sequence ID" value="CAL4798204.1"/>
    <property type="molecule type" value="Genomic_DNA"/>
</dbReference>
<evidence type="ECO:0000256" key="4">
    <source>
        <dbReference type="ARBA" id="ARBA00022842"/>
    </source>
</evidence>
<feature type="non-terminal residue" evidence="6">
    <location>
        <position position="1"/>
    </location>
</feature>
<dbReference type="Pfam" id="PF00365">
    <property type="entry name" value="PFK"/>
    <property type="match status" value="1"/>
</dbReference>
<dbReference type="Gene3D" id="3.40.50.460">
    <property type="entry name" value="Phosphofructokinase domain"/>
    <property type="match status" value="1"/>
</dbReference>
<dbReference type="PANTHER" id="PTHR45770">
    <property type="entry name" value="ATP-DEPENDENT 6-PHOSPHOFRUCTOKINASE 1"/>
    <property type="match status" value="1"/>
</dbReference>
<dbReference type="GO" id="GO:0003872">
    <property type="term" value="F:6-phosphofructokinase activity"/>
    <property type="evidence" value="ECO:0007669"/>
    <property type="project" value="InterPro"/>
</dbReference>
<dbReference type="InterPro" id="IPR000023">
    <property type="entry name" value="Phosphofructokinase_dom"/>
</dbReference>
<dbReference type="OrthoDB" id="537915at2759"/>
<dbReference type="EMBL" id="CAMXCT020004963">
    <property type="protein sequence ID" value="CAL1164267.1"/>
    <property type="molecule type" value="Genomic_DNA"/>
</dbReference>
<sequence length="56" mass="6165">LKAIEVAYVEATCNANCIGLVKLMGRHCGYLTMMSVLAARHVDICLLPEMDINLDK</sequence>
<dbReference type="SUPFAM" id="SSF53784">
    <property type="entry name" value="Phosphofructokinase"/>
    <property type="match status" value="1"/>
</dbReference>
<evidence type="ECO:0000313" key="7">
    <source>
        <dbReference type="EMBL" id="CAL1164267.1"/>
    </source>
</evidence>
<dbReference type="Proteomes" id="UP001152797">
    <property type="component" value="Unassembled WGS sequence"/>
</dbReference>
<protein>
    <recommendedName>
        <fullName evidence="5">Phosphofructokinase domain-containing protein</fullName>
    </recommendedName>
</protein>
<dbReference type="GO" id="GO:0046872">
    <property type="term" value="F:metal ion binding"/>
    <property type="evidence" value="ECO:0007669"/>
    <property type="project" value="UniProtKB-KW"/>
</dbReference>
<evidence type="ECO:0000313" key="6">
    <source>
        <dbReference type="EMBL" id="CAI4010892.1"/>
    </source>
</evidence>
<keyword evidence="3" id="KW-0418">Kinase</keyword>
<feature type="domain" description="Phosphofructokinase" evidence="5">
    <location>
        <begin position="3"/>
        <end position="55"/>
    </location>
</feature>